<dbReference type="AlphaFoldDB" id="A0A166XHU6"/>
<feature type="transmembrane region" description="Helical" evidence="6">
    <location>
        <begin position="72"/>
        <end position="95"/>
    </location>
</feature>
<evidence type="ECO:0000313" key="8">
    <source>
        <dbReference type="EMBL" id="OAA35831.1"/>
    </source>
</evidence>
<evidence type="ECO:0000256" key="3">
    <source>
        <dbReference type="ARBA" id="ARBA00022989"/>
    </source>
</evidence>
<gene>
    <name evidence="8" type="ORF">BBO_08483</name>
</gene>
<evidence type="ECO:0000259" key="7">
    <source>
        <dbReference type="Pfam" id="PF01284"/>
    </source>
</evidence>
<dbReference type="GO" id="GO:0016020">
    <property type="term" value="C:membrane"/>
    <property type="evidence" value="ECO:0007669"/>
    <property type="project" value="UniProtKB-SubCell"/>
</dbReference>
<feature type="compositionally biased region" description="Polar residues" evidence="5">
    <location>
        <begin position="159"/>
        <end position="173"/>
    </location>
</feature>
<keyword evidence="9" id="KW-1185">Reference proteome</keyword>
<feature type="region of interest" description="Disordered" evidence="5">
    <location>
        <begin position="145"/>
        <end position="173"/>
    </location>
</feature>
<evidence type="ECO:0000256" key="5">
    <source>
        <dbReference type="SAM" id="MobiDB-lite"/>
    </source>
</evidence>
<dbReference type="InterPro" id="IPR008253">
    <property type="entry name" value="Marvel"/>
</dbReference>
<keyword evidence="4 6" id="KW-0472">Membrane</keyword>
<evidence type="ECO:0000256" key="4">
    <source>
        <dbReference type="ARBA" id="ARBA00023136"/>
    </source>
</evidence>
<keyword evidence="3 6" id="KW-1133">Transmembrane helix</keyword>
<feature type="domain" description="MARVEL" evidence="7">
    <location>
        <begin position="15"/>
        <end position="132"/>
    </location>
</feature>
<comment type="caution">
    <text evidence="8">The sequence shown here is derived from an EMBL/GenBank/DDBJ whole genome shotgun (WGS) entry which is preliminary data.</text>
</comment>
<comment type="subcellular location">
    <subcellularLocation>
        <location evidence="1">Membrane</location>
        <topology evidence="1">Multi-pass membrane protein</topology>
    </subcellularLocation>
</comment>
<evidence type="ECO:0000256" key="6">
    <source>
        <dbReference type="SAM" id="Phobius"/>
    </source>
</evidence>
<evidence type="ECO:0000256" key="1">
    <source>
        <dbReference type="ARBA" id="ARBA00004141"/>
    </source>
</evidence>
<reference evidence="8 9" key="1">
    <citation type="journal article" date="2016" name="Genome Biol. Evol.">
        <title>Divergent and convergent evolution of fungal pathogenicity.</title>
        <authorList>
            <person name="Shang Y."/>
            <person name="Xiao G."/>
            <person name="Zheng P."/>
            <person name="Cen K."/>
            <person name="Zhan S."/>
            <person name="Wang C."/>
        </authorList>
    </citation>
    <scope>NUCLEOTIDE SEQUENCE [LARGE SCALE GENOMIC DNA]</scope>
    <source>
        <strain evidence="8 9">RCEF 3172</strain>
    </source>
</reference>
<dbReference type="Proteomes" id="UP000076863">
    <property type="component" value="Unassembled WGS sequence"/>
</dbReference>
<protein>
    <submittedName>
        <fullName evidence="8">Might be a transmembrane protein</fullName>
    </submittedName>
</protein>
<sequence>MVQSPLRYLAFANHVVVWVSSVIVTGILSYFLSKYSSAHNTHIIYEEVIAVITLALWTFGMILPLISRYGGHLWPISLTLSYLWLTSFILSAQDWSRGYCLRYGYGFSKCGLKKTVVAFNFLAFFFLLCNAIVESYIWHEYRNERDTTPTSNGRKRPDTASSVRADTPAQNNV</sequence>
<dbReference type="PANTHER" id="PTHR39608:SF2">
    <property type="entry name" value="MARVEL DOMAIN-CONTAINING PROTEIN"/>
    <property type="match status" value="1"/>
</dbReference>
<feature type="transmembrane region" description="Helical" evidence="6">
    <location>
        <begin position="116"/>
        <end position="138"/>
    </location>
</feature>
<feature type="transmembrane region" description="Helical" evidence="6">
    <location>
        <begin position="6"/>
        <end position="32"/>
    </location>
</feature>
<dbReference type="EMBL" id="AZHA01000039">
    <property type="protein sequence ID" value="OAA35831.1"/>
    <property type="molecule type" value="Genomic_DNA"/>
</dbReference>
<name>A0A166XHU6_9HYPO</name>
<dbReference type="PANTHER" id="PTHR39608">
    <property type="entry name" value="INTEGRAL MEMBRANE PROTEIN (AFU_ORTHOLOGUE AFUA_5G08640)"/>
    <property type="match status" value="1"/>
</dbReference>
<feature type="transmembrane region" description="Helical" evidence="6">
    <location>
        <begin position="44"/>
        <end position="66"/>
    </location>
</feature>
<dbReference type="Pfam" id="PF01284">
    <property type="entry name" value="MARVEL"/>
    <property type="match status" value="1"/>
</dbReference>
<evidence type="ECO:0000256" key="2">
    <source>
        <dbReference type="ARBA" id="ARBA00022692"/>
    </source>
</evidence>
<keyword evidence="2 6" id="KW-0812">Transmembrane</keyword>
<evidence type="ECO:0000313" key="9">
    <source>
        <dbReference type="Proteomes" id="UP000076863"/>
    </source>
</evidence>
<organism evidence="8 9">
    <name type="scientific">Beauveria brongniartii RCEF 3172</name>
    <dbReference type="NCBI Taxonomy" id="1081107"/>
    <lineage>
        <taxon>Eukaryota</taxon>
        <taxon>Fungi</taxon>
        <taxon>Dikarya</taxon>
        <taxon>Ascomycota</taxon>
        <taxon>Pezizomycotina</taxon>
        <taxon>Sordariomycetes</taxon>
        <taxon>Hypocreomycetidae</taxon>
        <taxon>Hypocreales</taxon>
        <taxon>Cordycipitaceae</taxon>
        <taxon>Beauveria</taxon>
        <taxon>Beauveria brongniartii</taxon>
    </lineage>
</organism>
<accession>A0A166XHU6</accession>
<proteinExistence type="predicted"/>
<dbReference type="OrthoDB" id="20872at2759"/>